<dbReference type="Pfam" id="PF18857">
    <property type="entry name" value="LPD38"/>
    <property type="match status" value="1"/>
</dbReference>
<evidence type="ECO:0000313" key="4">
    <source>
        <dbReference type="EMBL" id="CAB5220061.1"/>
    </source>
</evidence>
<feature type="region of interest" description="Disordered" evidence="2">
    <location>
        <begin position="745"/>
        <end position="793"/>
    </location>
</feature>
<organism evidence="4">
    <name type="scientific">uncultured Caudovirales phage</name>
    <dbReference type="NCBI Taxonomy" id="2100421"/>
    <lineage>
        <taxon>Viruses</taxon>
        <taxon>Duplodnaviria</taxon>
        <taxon>Heunggongvirae</taxon>
        <taxon>Uroviricota</taxon>
        <taxon>Caudoviricetes</taxon>
        <taxon>Peduoviridae</taxon>
        <taxon>Maltschvirus</taxon>
        <taxon>Maltschvirus maltsch</taxon>
    </lineage>
</organism>
<feature type="region of interest" description="Disordered" evidence="2">
    <location>
        <begin position="433"/>
        <end position="475"/>
    </location>
</feature>
<feature type="region of interest" description="Disordered" evidence="2">
    <location>
        <begin position="1196"/>
        <end position="1247"/>
    </location>
</feature>
<feature type="region of interest" description="Disordered" evidence="2">
    <location>
        <begin position="25"/>
        <end position="68"/>
    </location>
</feature>
<feature type="compositionally biased region" description="Low complexity" evidence="2">
    <location>
        <begin position="436"/>
        <end position="450"/>
    </location>
</feature>
<dbReference type="InterPro" id="IPR040561">
    <property type="entry name" value="LPD38"/>
</dbReference>
<feature type="region of interest" description="Disordered" evidence="2">
    <location>
        <begin position="982"/>
        <end position="1046"/>
    </location>
</feature>
<feature type="compositionally biased region" description="Basic and acidic residues" evidence="2">
    <location>
        <begin position="532"/>
        <end position="541"/>
    </location>
</feature>
<proteinExistence type="predicted"/>
<dbReference type="PANTHER" id="PTHR48148:SF2">
    <property type="entry name" value="PA14 DOMAIN-CONTAINING PROTEIN"/>
    <property type="match status" value="1"/>
</dbReference>
<feature type="compositionally biased region" description="Basic and acidic residues" evidence="2">
    <location>
        <begin position="1005"/>
        <end position="1032"/>
    </location>
</feature>
<feature type="region of interest" description="Disordered" evidence="2">
    <location>
        <begin position="604"/>
        <end position="624"/>
    </location>
</feature>
<dbReference type="PANTHER" id="PTHR48148">
    <property type="entry name" value="KERATINOCYTE PROLINE-RICH PROTEIN"/>
    <property type="match status" value="1"/>
</dbReference>
<feature type="region of interest" description="Disordered" evidence="2">
    <location>
        <begin position="1507"/>
        <end position="1532"/>
    </location>
</feature>
<gene>
    <name evidence="4" type="ORF">UFOVP237_66</name>
</gene>
<feature type="domain" description="Large polyvalent protein associated" evidence="3">
    <location>
        <begin position="2156"/>
        <end position="2345"/>
    </location>
</feature>
<feature type="coiled-coil region" evidence="1">
    <location>
        <begin position="899"/>
        <end position="926"/>
    </location>
</feature>
<feature type="region of interest" description="Disordered" evidence="2">
    <location>
        <begin position="524"/>
        <end position="557"/>
    </location>
</feature>
<dbReference type="EMBL" id="LR798277">
    <property type="protein sequence ID" value="CAB5220061.1"/>
    <property type="molecule type" value="Genomic_DNA"/>
</dbReference>
<protein>
    <recommendedName>
        <fullName evidence="3">Large polyvalent protein associated domain-containing protein</fullName>
    </recommendedName>
</protein>
<accession>A0A6J7WPT4</accession>
<keyword evidence="1" id="KW-0175">Coiled coil</keyword>
<evidence type="ECO:0000259" key="3">
    <source>
        <dbReference type="Pfam" id="PF18857"/>
    </source>
</evidence>
<name>A0A6J7WPT4_9CAUD</name>
<feature type="compositionally biased region" description="Low complexity" evidence="2">
    <location>
        <begin position="745"/>
        <end position="772"/>
    </location>
</feature>
<feature type="compositionally biased region" description="Basic and acidic residues" evidence="2">
    <location>
        <begin position="982"/>
        <end position="997"/>
    </location>
</feature>
<reference evidence="4" key="1">
    <citation type="submission" date="2020-05" db="EMBL/GenBank/DDBJ databases">
        <authorList>
            <person name="Chiriac C."/>
            <person name="Salcher M."/>
            <person name="Ghai R."/>
            <person name="Kavagutti S V."/>
        </authorList>
    </citation>
    <scope>NUCLEOTIDE SEQUENCE</scope>
</reference>
<evidence type="ECO:0000256" key="1">
    <source>
        <dbReference type="SAM" id="Coils"/>
    </source>
</evidence>
<sequence>MAKLGAALSYNPFEEAPETQAKLGAPVDFNPFEAPVTPDEQELNLPPLQGTPAPNAPMPLARPFDVPLPTPRPSNFDEQPLNASIVGGLVGAAPSAPVMPGIGFGGAPAEPSKKSFGEQWAENLAYIPGALEAKKSIQNVELAGPEQGSQYYQLMQKRLEDAKARGASQDYIDSLQHDLDKFPNKPEVVEAKRPEKIAEIAKTEAQIEAQPKTTFSKTVAEAQKSGNITDLAKGLYDGIKKDPAGAMKEMTGAMIAGAPQVVATIAGGPAGGGIYSQAEGFGSALVEETIKRSPDPEALRKQLAKGDATEFNKIYKENQKEIETAANEKGALSGAFGTAFGLVPGANTFWGGIKNILFKYAPMGTAQSIAENAITQVPVIDAVTGKPKLDENGKVILQSSEGMSPSDIAVAYGIGVATGVPFEVMHLGKKAEGKKGAAPAAEAPTEAPAAQPSPEKPVEAREAGAASPSPEAPPIPIEEAAILKGVGYTIDDILTMNPSERRSIIEEAAASDVKPIDFTEEEKAKLSSQKAAEPEEVKLGEPVEGVPEGLSEPAPVSAPAAADDMIKQGALPLEAMEKAAEKPIALEQNVVTPESSIERLKGALGKREEPAPEQPKTYGDIIGPNRYEPNNGFTLFPGTKQEAHFRFDEYKDYNSIGMGRNELLGEPAKFTSEKDADRRGGNIRPNEMLEKLKDPVLADLFTKFVNKEITKDEFLQRLKETPIKAEANPIPPEGMKAAAEPAPIEAQPAPEPVAEVSAEPVAKPVAAEEAPAPVEPKAPKAPKAPKTPKVKAAPVEKPKTLFSLVRSLGGLKEGDAHRGALRSRDLHRIPGIVNNKTGRSLEDFVINAVEHGYYPEWRDRVLNNEGGVTQQMVDKVLNDLASKRNFNEAVGQRQSEALTDEEEHRLENYKEDIRDLLKDMDHTASDELVHDAGMAMLRGEQDPMRALELAHMGRIAELLPNEGDSIRDITGEDFWNTVEQHRIDKEEEAPRETEQRPTPEAGPAPREEGQPIEQPEGKEAVEGRGKPVEEVRPAQPEKAPVKVGNEIPGTGLSIEHKLLPNLSPKAQGKKINHILKKYFTPGNIVISHGGKDKVIAFKGSYESGNWSATVQQINADGSLENRVRNHSTLPDKKALVQVLGKDYNKDFVVTGDLAKNKALLDKLGFEPVRTINGVPQRVFIGDDPTEAIKAALKPTTEAGVEGKPQTVIPGAERIGEKEQAQRGAEKPLRPKAEQKEPGGLFGDESKQKDLMDLVKAEPKAEPKAPTEIHNSFDNWMKGKEKVSKSPNMPEEYANVLREWADMLGLKGKIHLMLDTDWKAFDSGSYKKPLKHLTNSVGLRSWYAREKASIITMKLKPRRSFNLETLAHELGHVFEKEVWENSSKEEKAAIFADHRRFLKENKGVNIENYIKALRPHVTGEKSRFAPSFKDRDAKTLTPYWRSFSEYFADQIAKYMVSEERPQTVVGKYFARIADGLKRLYNSLAGMQGKARKPIKDYLDRRINGEQSIFDSSDIPSSGKREAPEEPITDMSSSFDQKTIDEIKALNEKYGMEAPEEVPSDVPVETKMGKIKRYFQDEFAYLKKIQQYVESKRGAPLPEAADAYARTNLMPGRTSERIADFQRDKVSPLFKEMKELDISSPDLALYLYAKHAEERNAVMSQRDPKRFGADGGSGMANGTAKEILKKFDNRKPEMEKLAKMVRNILDEDLDRRVEAGLMSQEQADAQKNEYPNYVPLRGFAERDAEEENKMGYNFGRGVSVSKEESKLATGRMSIAENPLLYSILQAEEGIYRIEKNRAAKSLLALARGNPNPDLWTVNKAKVHKEIGADGMVKWIVDGMVGPNTVVAKVGGVPYYIDLKHPGLAEAFKKVGVTQMNPILSGLSKVTRIFSQLQTSKNPGFLAANVIKDFQDAITNAGLQDKRIAKNIPLTMPEAFKIARQEGWGKISDNNQKIYDAWKAKDQATRNKEFDSLPPEVQNKALYDEWRLTGGKISYNNFKDIKDRAAELKAIVGDSDPTTWKNFPLKTQRQAMNVVKSVWHSLDKVGQPFEEMTRLAVYMATRKIKDANGNHVYSPEQAARFSQDFSVNFYRKGKYTPALNAGYAFFNAAVQGDVFLGQKLIGTQGGRKLLFKQMLPAFLMLSYWNQMISKDDETEKGRNNYLNIPENERANNLIIKTGSGPKDYFRIPMPPLLATVKDFADNVALMTTGQRSIPDALTNWVGNAFEAHNPASSSSLIGSLFPTVLKPFYDVTANKSFFGTPIHPAEMPWNKGIPHHEQAFANTSPAASTFTKFLSDATKGGVDIYPGDAEYIVKAMIGGLGKTSGNIMGMIDDMVSGKSMKAQNVPIIKYFAPTGWDESGRYYELHGKFDGKVNQMRKNNVDLAGNNTIAQVRSTDQILKQYRLQLVNNRDNATLTPRQKQLNEDRIKDSMHKLMISTGKMMYNFTK</sequence>
<feature type="compositionally biased region" description="Basic and acidic residues" evidence="2">
    <location>
        <begin position="1213"/>
        <end position="1236"/>
    </location>
</feature>
<evidence type="ECO:0000256" key="2">
    <source>
        <dbReference type="SAM" id="MobiDB-lite"/>
    </source>
</evidence>